<proteinExistence type="predicted"/>
<dbReference type="InterPro" id="IPR012471">
    <property type="entry name" value="DUF1690"/>
</dbReference>
<gene>
    <name evidence="2" type="ORF">BZA70DRAFT_186434</name>
</gene>
<dbReference type="GeneID" id="90035503"/>
<organism evidence="2 3">
    <name type="scientific">Myxozyma melibiosi</name>
    <dbReference type="NCBI Taxonomy" id="54550"/>
    <lineage>
        <taxon>Eukaryota</taxon>
        <taxon>Fungi</taxon>
        <taxon>Dikarya</taxon>
        <taxon>Ascomycota</taxon>
        <taxon>Saccharomycotina</taxon>
        <taxon>Lipomycetes</taxon>
        <taxon>Lipomycetales</taxon>
        <taxon>Lipomycetaceae</taxon>
        <taxon>Myxozyma</taxon>
    </lineage>
</organism>
<feature type="coiled-coil region" evidence="1">
    <location>
        <begin position="92"/>
        <end position="119"/>
    </location>
</feature>
<evidence type="ECO:0008006" key="4">
    <source>
        <dbReference type="Google" id="ProtNLM"/>
    </source>
</evidence>
<name>A0ABR1F4X9_9ASCO</name>
<keyword evidence="3" id="KW-1185">Reference proteome</keyword>
<reference evidence="2 3" key="1">
    <citation type="submission" date="2024-03" db="EMBL/GenBank/DDBJ databases">
        <title>Genome-scale model development and genomic sequencing of the oleaginous clade Lipomyces.</title>
        <authorList>
            <consortium name="Lawrence Berkeley National Laboratory"/>
            <person name="Czajka J.J."/>
            <person name="Han Y."/>
            <person name="Kim J."/>
            <person name="Mondo S.J."/>
            <person name="Hofstad B.A."/>
            <person name="Robles A."/>
            <person name="Haridas S."/>
            <person name="Riley R."/>
            <person name="LaButti K."/>
            <person name="Pangilinan J."/>
            <person name="Andreopoulos W."/>
            <person name="Lipzen A."/>
            <person name="Yan J."/>
            <person name="Wang M."/>
            <person name="Ng V."/>
            <person name="Grigoriev I.V."/>
            <person name="Spatafora J.W."/>
            <person name="Magnuson J.K."/>
            <person name="Baker S.E."/>
            <person name="Pomraning K.R."/>
        </authorList>
    </citation>
    <scope>NUCLEOTIDE SEQUENCE [LARGE SCALE GENOMIC DNA]</scope>
    <source>
        <strain evidence="2 3">Phaff 52-87</strain>
    </source>
</reference>
<dbReference type="Pfam" id="PF07956">
    <property type="entry name" value="DUF1690"/>
    <property type="match status" value="1"/>
</dbReference>
<keyword evidence="1" id="KW-0175">Coiled coil</keyword>
<evidence type="ECO:0000313" key="3">
    <source>
        <dbReference type="Proteomes" id="UP001498771"/>
    </source>
</evidence>
<accession>A0ABR1F4X9</accession>
<dbReference type="EMBL" id="JBBJBU010000007">
    <property type="protein sequence ID" value="KAK7204857.1"/>
    <property type="molecule type" value="Genomic_DNA"/>
</dbReference>
<dbReference type="Proteomes" id="UP001498771">
    <property type="component" value="Unassembled WGS sequence"/>
</dbReference>
<evidence type="ECO:0000256" key="1">
    <source>
        <dbReference type="SAM" id="Coils"/>
    </source>
</evidence>
<dbReference type="RefSeq" id="XP_064767890.1">
    <property type="nucleotide sequence ID" value="XM_064909991.1"/>
</dbReference>
<protein>
    <recommendedName>
        <fullName evidence="4">DUF1690 domain-containing protein</fullName>
    </recommendedName>
</protein>
<evidence type="ECO:0000313" key="2">
    <source>
        <dbReference type="EMBL" id="KAK7204857.1"/>
    </source>
</evidence>
<comment type="caution">
    <text evidence="2">The sequence shown here is derived from an EMBL/GenBank/DDBJ whole genome shotgun (WGS) entry which is preliminary data.</text>
</comment>
<sequence length="158" mass="17273">MGSSQSKTSAAPRTFLPQTSVQFSQDLVETLEDIPESDFTRATENFLKIESSVSKELSKIQSETSALLTQAWSKTDSPSSSTSPSLTTSATLEEIAALKANLSARLQKIENKAELGKKADFERPRLALIACLKKNDAKPLVCLDEFNAFKDKLESTIN</sequence>